<feature type="compositionally biased region" description="Polar residues" evidence="2">
    <location>
        <begin position="647"/>
        <end position="664"/>
    </location>
</feature>
<feature type="compositionally biased region" description="Polar residues" evidence="2">
    <location>
        <begin position="2151"/>
        <end position="2161"/>
    </location>
</feature>
<feature type="region of interest" description="Disordered" evidence="2">
    <location>
        <begin position="646"/>
        <end position="669"/>
    </location>
</feature>
<proteinExistence type="inferred from homology"/>
<feature type="region of interest" description="Disordered" evidence="2">
    <location>
        <begin position="1112"/>
        <end position="1227"/>
    </location>
</feature>
<feature type="domain" description="USP" evidence="3">
    <location>
        <begin position="2425"/>
        <end position="2856"/>
    </location>
</feature>
<feature type="region of interest" description="Disordered" evidence="2">
    <location>
        <begin position="809"/>
        <end position="907"/>
    </location>
</feature>
<comment type="similarity">
    <text evidence="1">Belongs to the peptidase C19 family.</text>
</comment>
<dbReference type="InterPro" id="IPR050185">
    <property type="entry name" value="Ub_carboxyl-term_hydrolase"/>
</dbReference>
<feature type="compositionally biased region" description="Low complexity" evidence="2">
    <location>
        <begin position="2194"/>
        <end position="2209"/>
    </location>
</feature>
<feature type="region of interest" description="Disordered" evidence="2">
    <location>
        <begin position="119"/>
        <end position="143"/>
    </location>
</feature>
<dbReference type="PANTHER" id="PTHR21646">
    <property type="entry name" value="UBIQUITIN CARBOXYL-TERMINAL HYDROLASE"/>
    <property type="match status" value="1"/>
</dbReference>
<feature type="region of interest" description="Disordered" evidence="2">
    <location>
        <begin position="1647"/>
        <end position="1713"/>
    </location>
</feature>
<feature type="domain" description="USP" evidence="3">
    <location>
        <begin position="175"/>
        <end position="741"/>
    </location>
</feature>
<comment type="caution">
    <text evidence="4">The sequence shown here is derived from an EMBL/GenBank/DDBJ whole genome shotgun (WGS) entry which is preliminary data.</text>
</comment>
<feature type="compositionally biased region" description="Polar residues" evidence="2">
    <location>
        <begin position="1650"/>
        <end position="1659"/>
    </location>
</feature>
<evidence type="ECO:0000256" key="2">
    <source>
        <dbReference type="SAM" id="MobiDB-lite"/>
    </source>
</evidence>
<gene>
    <name evidence="4" type="ORF">CEUSTIGMA_g5862.t1</name>
</gene>
<dbReference type="GO" id="GO:0016579">
    <property type="term" value="P:protein deubiquitination"/>
    <property type="evidence" value="ECO:0007669"/>
    <property type="project" value="InterPro"/>
</dbReference>
<dbReference type="PROSITE" id="PS00973">
    <property type="entry name" value="USP_2"/>
    <property type="match status" value="1"/>
</dbReference>
<feature type="region of interest" description="Disordered" evidence="2">
    <location>
        <begin position="595"/>
        <end position="616"/>
    </location>
</feature>
<feature type="region of interest" description="Disordered" evidence="2">
    <location>
        <begin position="766"/>
        <end position="793"/>
    </location>
</feature>
<dbReference type="STRING" id="1157962.A0A250X6M7"/>
<dbReference type="Gene3D" id="3.90.70.10">
    <property type="entry name" value="Cysteine proteinases"/>
    <property type="match status" value="3"/>
</dbReference>
<feature type="region of interest" description="Disordered" evidence="2">
    <location>
        <begin position="501"/>
        <end position="520"/>
    </location>
</feature>
<feature type="compositionally biased region" description="Low complexity" evidence="2">
    <location>
        <begin position="815"/>
        <end position="827"/>
    </location>
</feature>
<feature type="compositionally biased region" description="Polar residues" evidence="2">
    <location>
        <begin position="1207"/>
        <end position="1227"/>
    </location>
</feature>
<dbReference type="InterPro" id="IPR038765">
    <property type="entry name" value="Papain-like_cys_pep_sf"/>
</dbReference>
<keyword evidence="5" id="KW-1185">Reference proteome</keyword>
<accession>A0A250X6M7</accession>
<evidence type="ECO:0000259" key="3">
    <source>
        <dbReference type="PROSITE" id="PS50235"/>
    </source>
</evidence>
<feature type="compositionally biased region" description="Low complexity" evidence="2">
    <location>
        <begin position="1159"/>
        <end position="1206"/>
    </location>
</feature>
<evidence type="ECO:0000313" key="5">
    <source>
        <dbReference type="Proteomes" id="UP000232323"/>
    </source>
</evidence>
<dbReference type="PROSITE" id="PS50235">
    <property type="entry name" value="USP_3"/>
    <property type="match status" value="2"/>
</dbReference>
<feature type="region of interest" description="Disordered" evidence="2">
    <location>
        <begin position="1252"/>
        <end position="1273"/>
    </location>
</feature>
<name>A0A250X6M7_9CHLO</name>
<dbReference type="GO" id="GO:0004843">
    <property type="term" value="F:cysteine-type deubiquitinase activity"/>
    <property type="evidence" value="ECO:0007669"/>
    <property type="project" value="InterPro"/>
</dbReference>
<feature type="compositionally biased region" description="Polar residues" evidence="2">
    <location>
        <begin position="1116"/>
        <end position="1141"/>
    </location>
</feature>
<feature type="compositionally biased region" description="Pro residues" evidence="2">
    <location>
        <begin position="1680"/>
        <end position="1693"/>
    </location>
</feature>
<dbReference type="InterPro" id="IPR018200">
    <property type="entry name" value="USP_CS"/>
</dbReference>
<dbReference type="Proteomes" id="UP000232323">
    <property type="component" value="Unassembled WGS sequence"/>
</dbReference>
<dbReference type="PROSITE" id="PS00972">
    <property type="entry name" value="USP_1"/>
    <property type="match status" value="1"/>
</dbReference>
<dbReference type="InterPro" id="IPR028889">
    <property type="entry name" value="USP"/>
</dbReference>
<feature type="region of interest" description="Disordered" evidence="2">
    <location>
        <begin position="2150"/>
        <end position="2210"/>
    </location>
</feature>
<dbReference type="SUPFAM" id="SSF54001">
    <property type="entry name" value="Cysteine proteinases"/>
    <property type="match status" value="2"/>
</dbReference>
<protein>
    <recommendedName>
        <fullName evidence="3">USP domain-containing protein</fullName>
    </recommendedName>
</protein>
<feature type="region of interest" description="Disordered" evidence="2">
    <location>
        <begin position="2733"/>
        <end position="2766"/>
    </location>
</feature>
<evidence type="ECO:0000313" key="4">
    <source>
        <dbReference type="EMBL" id="GAX78420.1"/>
    </source>
</evidence>
<evidence type="ECO:0000256" key="1">
    <source>
        <dbReference type="ARBA" id="ARBA00009085"/>
    </source>
</evidence>
<reference evidence="4 5" key="1">
    <citation type="submission" date="2017-08" db="EMBL/GenBank/DDBJ databases">
        <title>Acidophilic green algal genome provides insights into adaptation to an acidic environment.</title>
        <authorList>
            <person name="Hirooka S."/>
            <person name="Hirose Y."/>
            <person name="Kanesaki Y."/>
            <person name="Higuchi S."/>
            <person name="Fujiwara T."/>
            <person name="Onuma R."/>
            <person name="Era A."/>
            <person name="Ohbayashi R."/>
            <person name="Uzuka A."/>
            <person name="Nozaki H."/>
            <person name="Yoshikawa H."/>
            <person name="Miyagishima S.Y."/>
        </authorList>
    </citation>
    <scope>NUCLEOTIDE SEQUENCE [LARGE SCALE GENOMIC DNA]</scope>
    <source>
        <strain evidence="4 5">NIES-2499</strain>
    </source>
</reference>
<dbReference type="EMBL" id="BEGY01000032">
    <property type="protein sequence ID" value="GAX78420.1"/>
    <property type="molecule type" value="Genomic_DNA"/>
</dbReference>
<dbReference type="Pfam" id="PF00443">
    <property type="entry name" value="UCH"/>
    <property type="match status" value="2"/>
</dbReference>
<feature type="region of interest" description="Disordered" evidence="2">
    <location>
        <begin position="2275"/>
        <end position="2300"/>
    </location>
</feature>
<feature type="compositionally biased region" description="Low complexity" evidence="2">
    <location>
        <begin position="2162"/>
        <end position="2176"/>
    </location>
</feature>
<dbReference type="OrthoDB" id="47475at2759"/>
<organism evidence="4 5">
    <name type="scientific">Chlamydomonas eustigma</name>
    <dbReference type="NCBI Taxonomy" id="1157962"/>
    <lineage>
        <taxon>Eukaryota</taxon>
        <taxon>Viridiplantae</taxon>
        <taxon>Chlorophyta</taxon>
        <taxon>core chlorophytes</taxon>
        <taxon>Chlorophyceae</taxon>
        <taxon>CS clade</taxon>
        <taxon>Chlamydomonadales</taxon>
        <taxon>Chlamydomonadaceae</taxon>
        <taxon>Chlamydomonas</taxon>
    </lineage>
</organism>
<dbReference type="InterPro" id="IPR001394">
    <property type="entry name" value="Peptidase_C19_UCH"/>
</dbReference>
<sequence length="2869" mass="302732">MSCAHARECSDSAGKDFTSVLWALYPKGWDVSCRPHTPEFCCAICGEELRLPSITSDLGRNPTHKCSEGHSLAIDVLKGELYCITCQDYVYLQAFDQALHEYHVAIKFGFGNLNPKLPPNDPAHGAQDRGSGHSFAQPPRLSQQGAEVKLQNERLKAEGMYLAVIPQCGVPLGLKGINNLGNTCFMSCILQVMLNLPLLRTYFLGDGHRPGCCTQRACGAKPCLACEMDALFGTVYNGMPHPVSPADFLFAWWAHADALAGYKQQDAHEFYLSLLSGLGDLKINEASKLRPSLTPINSTAPFALGSLQYQGGVEGGLSTVAPEDGEEETSPEAKVEATSTLQELLEAKRLQGELAVYAVNPSPSLSDIQPSTMFGASMLNTIPPSDELLIHGSTSWSMVADTALQLTSATLADPTASLFQGVVAQRPLALNVGYAGPCSKASIKTTSPHRLLDAHDDSAVKKLELLPLKAESVADGYQQQVLSTGSPVKVGLRGMEVAIDPRSDSFPPPKRVGAGGTEEESAAVQRNLVDTIFGGLLRSDVTCKVCGHTSTAYDPFLDISLDLVQEFNASPTNINTMHSPANIADSTAAHHIRSKATTHSAAAAAPGKRRPPPHRQSLQVAAATTRRLKKKVQVGVRGLTREFSPEVSCSGSVQPRNVNKTTGSYGRMKSDGEMRSLEASYNAAAAATGPYHLLAYAEQSAEVMEGTQGAEEDTGSAWGGVSTSGNGAGMNVSYTPLYESTNWSDEEVEGKVSRLVSRASSLVCPPSLQLLPGQAGADLGGEENSRELGGRGGRASAHYVSFVVEGQDAGEGEDQQPLNPEPQLNEEPASRRGPPGSDPLRTSPPGSDPLRTSPPGSDPLRTSPPGSDPLRTSPPGSDPLRTSPPGSDHLRTSPPGSDHLRTSSPPCALDKAMSPCLSEEASVGVRGDSSEAACGAVGGLHAGEESGMESVQQGRDVEEDQGFTGISRLSTQELSFGEPLTAMMLGRKESWPSHGVGGPMNALVPSAEEPRMDHGASNVLMLKNAVSVILVDQFDNHTRDTSPSILMTSTMPLLEGERLVSLKKADEIGGLQKVLGELAVEEDSIAAAADIALTPPANGLFSSRTMESLFPDSFHSLPQHSAMPSTSSGTPKQSSVPSTSAGAPKQPSAPSTSSDAPKQPSVPSTSSVVPTQPSVPSTSSGAPKQSSVPSTSSVVPTQPSVPSSSSNALKQPSAPSSSSNALKQPSVPCQQQLPDELLISDQGLLHVMPVRSKKRKQDAQRHQPKASAVAAAAAAAPQRGRLSVLSSHKAELRALNLPWANQATSLVFITKGRRRQRKHPAVNELGGSAIDSIWRLFMDLPPSLYSSNIATSGTVPLPVLCEAFEGPSVPSYLSACASPSPSLLENGVALSLLSADAQAVPFLQHVPYQSCQPMNPSLDTAAASLTEAPLPTSAILQCSPTSASQKPSVSVAVPPHHLSMPESQIQHPSEESVQLDAKADLPHNLLHPHRASDTPEEYLLLNLPKMESMVHTTSVDLPTVENMVHTSGMNLPATESMVHTSGMNLPATESMVHTSGMNLSAMESMVHTSGMNLPATESMVHTSGMNLSAMESMVHTSDVMSTAFPSTDTLASHLHPPPTLVEAAEAEAAPNQKLPFMVLESASARPLSHFNHTQPNPQWTEPEANTLGRTGHHQVNSTPPASPPPPLGHPMAPPQHRFPSSPLHLPRPPPPGAAAAAAAAFAVTLLRSRSVSPLHLQQQQQGLSFFNHTTGTTRPLTLQPQNPLDKGGHYPLSMPLSHSTGYGAVPRALWDAAAGPPPAIRQKSLSLTYSKMNPPAAASTTVAHSAPGMTQRALDLHPPHHSTAILATTATVPATTTYTAATAPQPVTALPLRTVSKRPPVISMDLTGPGPTWTLPSARQQKQQQVPGPTWMLPSARQQKQQQVPTKQSLSLSIYDSVAPPGHNKQLHALESLRGNMGMRTQSIGPRSVTRGSVKACTASTAYEGPGLHGVAALYSDPSKRRKMEVPGAVMIHGDLPGSCVMASPSTLGMPGSCVMASPSTLGMPGSCVMASPSTLGLPAHAGSNLAAHTSQHVGLSGRVLIGLMETSRHQGGGAGFGWLGSGPRMRRGRRGTKSLSDLSAWVASALILVSARDVALNEKSAMVGGVHNRQGVSRGQKNVSPQIPQQRLPLQQQRQVTRRRTTYKDSSEESEVSIEVCSSSSISGSEQVEAGDEFGGLSYKLKSGKGRGSNLNVPNGGSSKNGHALILRPAKQTGYSRGRPSSGTNAAALKLAAVPKHHAPQPSSQQQEQEQHSRAHAAASCGHFSSVMSAALVRPLPPGSVSKRFRSSSTPQADPYPCRLPGGGLPPVKLPHPVPLSSTPQARTLLQSANAASLATVLHQLPQRYMSTAVGGLQHPSSQMYCSEGVLLPQPTHEGAVWPHVEALAVDSTATQQYMAVATQQYMAAQSMLQSFATPLLPQDVSQCGEEKVVLGGCTHAAGVGSGLQSSMPLMTEHARPRQVLVQGARAKAPLGALRHQPHDVLHPICQPQFRVEEPSASLTLNPRTQAASAAKLASFPTSLTYSLGAFVRPEQLPDSEAWVCEKCCKRQEATKQLSIRRLPPLLTFHIKRFEHWTAGSSAGGSGGWNHTAGATSHVGGGVFRKLQSRISFPVGQLDMTPFTSGAILRERYNLRQWQSCAATSGMVDSEGLKGLNLTSNQSPGSKELVNSVVTLPLGIDVPSSTFKGSPLSYNFEDSSSLPVLSSKKEPSKSQEAVQGVPEGLPTTAPTAGRPGVPFGLHAAEHSVTSAPAAAAVCDPLLFSLLAVVCHKGDIQGGHYICYIKCGGHWYCCDDAWVTRVEEAVVAECQAYMLFYLRSDFVDHVGCGLETN</sequence>